<feature type="domain" description="HTH marR-type" evidence="4">
    <location>
        <begin position="7"/>
        <end position="141"/>
    </location>
</feature>
<proteinExistence type="predicted"/>
<dbReference type="Gene3D" id="1.10.10.10">
    <property type="entry name" value="Winged helix-like DNA-binding domain superfamily/Winged helix DNA-binding domain"/>
    <property type="match status" value="1"/>
</dbReference>
<reference evidence="5 6" key="1">
    <citation type="submission" date="2016-09" db="EMBL/GenBank/DDBJ databases">
        <title>Genomic analysis reveals versatility of anaerobic energy metabolism of Geosporobacter ferrireducens IRF9 of phylum Firmicutes.</title>
        <authorList>
            <person name="Kim S.-J."/>
        </authorList>
    </citation>
    <scope>NUCLEOTIDE SEQUENCE [LARGE SCALE GENOMIC DNA]</scope>
    <source>
        <strain evidence="5 6">IRF9</strain>
    </source>
</reference>
<accession>A0A1D8GQ49</accession>
<dbReference type="GO" id="GO:0003677">
    <property type="term" value="F:DNA binding"/>
    <property type="evidence" value="ECO:0007669"/>
    <property type="project" value="UniProtKB-KW"/>
</dbReference>
<keyword evidence="3" id="KW-0804">Transcription</keyword>
<evidence type="ECO:0000256" key="2">
    <source>
        <dbReference type="ARBA" id="ARBA00023125"/>
    </source>
</evidence>
<name>A0A1D8GQ49_9FIRM</name>
<keyword evidence="2" id="KW-0238">DNA-binding</keyword>
<dbReference type="PANTHER" id="PTHR42756:SF1">
    <property type="entry name" value="TRANSCRIPTIONAL REPRESSOR OF EMRAB OPERON"/>
    <property type="match status" value="1"/>
</dbReference>
<dbReference type="SMART" id="SM00347">
    <property type="entry name" value="HTH_MARR"/>
    <property type="match status" value="1"/>
</dbReference>
<keyword evidence="6" id="KW-1185">Reference proteome</keyword>
<organism evidence="5 6">
    <name type="scientific">Geosporobacter ferrireducens</name>
    <dbReference type="NCBI Taxonomy" id="1424294"/>
    <lineage>
        <taxon>Bacteria</taxon>
        <taxon>Bacillati</taxon>
        <taxon>Bacillota</taxon>
        <taxon>Clostridia</taxon>
        <taxon>Peptostreptococcales</taxon>
        <taxon>Thermotaleaceae</taxon>
        <taxon>Geosporobacter</taxon>
    </lineage>
</organism>
<evidence type="ECO:0000313" key="6">
    <source>
        <dbReference type="Proteomes" id="UP000095743"/>
    </source>
</evidence>
<dbReference type="EMBL" id="CP017269">
    <property type="protein sequence ID" value="AOT73081.1"/>
    <property type="molecule type" value="Genomic_DNA"/>
</dbReference>
<dbReference type="GO" id="GO:0003700">
    <property type="term" value="F:DNA-binding transcription factor activity"/>
    <property type="evidence" value="ECO:0007669"/>
    <property type="project" value="InterPro"/>
</dbReference>
<dbReference type="STRING" id="1424294.Gferi_11410"/>
<evidence type="ECO:0000313" key="5">
    <source>
        <dbReference type="EMBL" id="AOT73081.1"/>
    </source>
</evidence>
<dbReference type="SUPFAM" id="SSF46785">
    <property type="entry name" value="Winged helix' DNA-binding domain"/>
    <property type="match status" value="1"/>
</dbReference>
<dbReference type="PROSITE" id="PS50995">
    <property type="entry name" value="HTH_MARR_2"/>
    <property type="match status" value="1"/>
</dbReference>
<evidence type="ECO:0000256" key="3">
    <source>
        <dbReference type="ARBA" id="ARBA00023163"/>
    </source>
</evidence>
<dbReference type="Proteomes" id="UP000095743">
    <property type="component" value="Chromosome"/>
</dbReference>
<dbReference type="Pfam" id="PF01047">
    <property type="entry name" value="MarR"/>
    <property type="match status" value="1"/>
</dbReference>
<dbReference type="PRINTS" id="PR00598">
    <property type="entry name" value="HTHMARR"/>
</dbReference>
<evidence type="ECO:0000259" key="4">
    <source>
        <dbReference type="PROSITE" id="PS50995"/>
    </source>
</evidence>
<dbReference type="InterPro" id="IPR023187">
    <property type="entry name" value="Tscrpt_reg_MarR-type_CS"/>
</dbReference>
<dbReference type="AlphaFoldDB" id="A0A1D8GQ49"/>
<sequence length="153" mass="17922">MWVHEIENKSIVELKKTTELLEEIHNRFFSKFGISNTKFNVLVILYKGDESGMILSEIGERMLVTKGNITGLIDRLEKQGYVRRIRDKEDRRKVLAAITERGKAYIEEVMEAYKNWSKEMLHGVDVEEINKMVEILEKMRMNLIKNAEQKGGF</sequence>
<evidence type="ECO:0000256" key="1">
    <source>
        <dbReference type="ARBA" id="ARBA00023015"/>
    </source>
</evidence>
<dbReference type="KEGG" id="gfe:Gferi_11410"/>
<dbReference type="PROSITE" id="PS01117">
    <property type="entry name" value="HTH_MARR_1"/>
    <property type="match status" value="1"/>
</dbReference>
<gene>
    <name evidence="5" type="ORF">Gferi_11410</name>
</gene>
<dbReference type="InterPro" id="IPR036388">
    <property type="entry name" value="WH-like_DNA-bd_sf"/>
</dbReference>
<dbReference type="InterPro" id="IPR036390">
    <property type="entry name" value="WH_DNA-bd_sf"/>
</dbReference>
<dbReference type="InterPro" id="IPR000835">
    <property type="entry name" value="HTH_MarR-typ"/>
</dbReference>
<keyword evidence="1" id="KW-0805">Transcription regulation</keyword>
<dbReference type="PANTHER" id="PTHR42756">
    <property type="entry name" value="TRANSCRIPTIONAL REGULATOR, MARR"/>
    <property type="match status" value="1"/>
</dbReference>
<protein>
    <recommendedName>
        <fullName evidence="4">HTH marR-type domain-containing protein</fullName>
    </recommendedName>
</protein>